<dbReference type="Pfam" id="PF05161">
    <property type="entry name" value="MOFRL"/>
    <property type="match status" value="1"/>
</dbReference>
<gene>
    <name evidence="3" type="ORF">EDC57_1923</name>
</gene>
<feature type="domain" description="MOFRL-associated" evidence="2">
    <location>
        <begin position="13"/>
        <end position="213"/>
    </location>
</feature>
<dbReference type="AlphaFoldDB" id="A0A3N1Y500"/>
<dbReference type="GO" id="GO:0005737">
    <property type="term" value="C:cytoplasm"/>
    <property type="evidence" value="ECO:0007669"/>
    <property type="project" value="TreeGrafter"/>
</dbReference>
<dbReference type="GO" id="GO:0008887">
    <property type="term" value="F:glycerate kinase activity"/>
    <property type="evidence" value="ECO:0007669"/>
    <property type="project" value="InterPro"/>
</dbReference>
<dbReference type="PANTHER" id="PTHR12227:SF0">
    <property type="entry name" value="GLYCERATE KINASE"/>
    <property type="match status" value="1"/>
</dbReference>
<dbReference type="RefSeq" id="WP_123401618.1">
    <property type="nucleotide sequence ID" value="NZ_RJVI01000002.1"/>
</dbReference>
<dbReference type="Pfam" id="PF13660">
    <property type="entry name" value="DUF4147"/>
    <property type="match status" value="1"/>
</dbReference>
<dbReference type="InterPro" id="IPR039760">
    <property type="entry name" value="MOFRL_protein"/>
</dbReference>
<reference evidence="3 4" key="1">
    <citation type="submission" date="2018-11" db="EMBL/GenBank/DDBJ databases">
        <title>Genomic Encyclopedia of Type Strains, Phase IV (KMG-IV): sequencing the most valuable type-strain genomes for metagenomic binning, comparative biology and taxonomic classification.</title>
        <authorList>
            <person name="Goeker M."/>
        </authorList>
    </citation>
    <scope>NUCLEOTIDE SEQUENCE [LARGE SCALE GENOMIC DNA]</scope>
    <source>
        <strain evidence="3 4">DSM 100275</strain>
    </source>
</reference>
<dbReference type="InterPro" id="IPR038614">
    <property type="entry name" value="GK_N_sf"/>
</dbReference>
<evidence type="ECO:0000313" key="4">
    <source>
        <dbReference type="Proteomes" id="UP000276634"/>
    </source>
</evidence>
<organism evidence="3 4">
    <name type="scientific">Inmirania thermothiophila</name>
    <dbReference type="NCBI Taxonomy" id="1750597"/>
    <lineage>
        <taxon>Bacteria</taxon>
        <taxon>Pseudomonadati</taxon>
        <taxon>Pseudomonadota</taxon>
        <taxon>Gammaproteobacteria</taxon>
        <taxon>Chromatiales</taxon>
        <taxon>Ectothiorhodospiraceae</taxon>
        <taxon>Inmirania</taxon>
    </lineage>
</organism>
<dbReference type="Gene3D" id="3.40.50.10180">
    <property type="entry name" value="Glycerate kinase, MOFRL-like N-terminal domain"/>
    <property type="match status" value="1"/>
</dbReference>
<dbReference type="SUPFAM" id="SSF82544">
    <property type="entry name" value="GckA/TtuD-like"/>
    <property type="match status" value="1"/>
</dbReference>
<dbReference type="Proteomes" id="UP000276634">
    <property type="component" value="Unassembled WGS sequence"/>
</dbReference>
<name>A0A3N1Y500_9GAMM</name>
<protein>
    <submittedName>
        <fullName evidence="3">Hydroxypyruvate reductase</fullName>
    </submittedName>
</protein>
<evidence type="ECO:0000259" key="2">
    <source>
        <dbReference type="Pfam" id="PF13660"/>
    </source>
</evidence>
<accession>A0A3N1Y500</accession>
<keyword evidence="4" id="KW-1185">Reference proteome</keyword>
<dbReference type="OrthoDB" id="9766552at2"/>
<dbReference type="EMBL" id="RJVI01000002">
    <property type="protein sequence ID" value="ROR32712.1"/>
    <property type="molecule type" value="Genomic_DNA"/>
</dbReference>
<feature type="domain" description="MOFRL" evidence="1">
    <location>
        <begin position="302"/>
        <end position="407"/>
    </location>
</feature>
<comment type="caution">
    <text evidence="3">The sequence shown here is derived from an EMBL/GenBank/DDBJ whole genome shotgun (WGS) entry which is preliminary data.</text>
</comment>
<dbReference type="Gene3D" id="3.40.1480.10">
    <property type="entry name" value="MOFRL domain"/>
    <property type="match status" value="1"/>
</dbReference>
<dbReference type="PANTHER" id="PTHR12227">
    <property type="entry name" value="GLYCERATE KINASE"/>
    <property type="match status" value="1"/>
</dbReference>
<dbReference type="InterPro" id="IPR007835">
    <property type="entry name" value="MOFRL"/>
</dbReference>
<keyword evidence="3" id="KW-0670">Pyruvate</keyword>
<sequence length="414" mass="42645">MTEDGPSGPRSDLLAIYRAAIEAVEGRARVAEFLDECPPSGPVHLVAIGKAAAAMARGALDALGPRILRGLVITKHGHLDPALCAEPGIECLEADHPLPGPASLAAGARLVRFLEEAPDEARFLFLISGGASALVEVLPPGVAPAELERANRWLLASGLDITQMNRVRKAISAIKAGRLAAHLRGRPVLCLLISDVPDDDPAVIGSGLLVADRRGGDISDLELPDWLQALAARNTAPPGNGNLRRVECHVVGSLQEAKTAAAARAVELGYEVSRHRTFLGGDAAEAGRACARALLEEAPGTVHIWGGETTVRLPEHPGRGGRSQTLALAAAEELAGHGAAWLLAAGTDGSDGPGGDAGALVDSGTIERGRAAGLDPDEALARADAGTFLEAAGDLIRTGPTGTNVMDLVIGLRR</sequence>
<evidence type="ECO:0000259" key="1">
    <source>
        <dbReference type="Pfam" id="PF05161"/>
    </source>
</evidence>
<proteinExistence type="predicted"/>
<dbReference type="InterPro" id="IPR037035">
    <property type="entry name" value="GK-like_C_sf"/>
</dbReference>
<dbReference type="InterPro" id="IPR025286">
    <property type="entry name" value="MOFRL_assoc_dom"/>
</dbReference>
<evidence type="ECO:0000313" key="3">
    <source>
        <dbReference type="EMBL" id="ROR32712.1"/>
    </source>
</evidence>